<evidence type="ECO:0000256" key="1">
    <source>
        <dbReference type="SAM" id="Phobius"/>
    </source>
</evidence>
<dbReference type="PANTHER" id="PTHR33371">
    <property type="entry name" value="INTERMEMBRANE PHOSPHOLIPID TRANSPORT SYSTEM BINDING PROTEIN MLAD-RELATED"/>
    <property type="match status" value="1"/>
</dbReference>
<dbReference type="GO" id="GO:0005576">
    <property type="term" value="C:extracellular region"/>
    <property type="evidence" value="ECO:0007669"/>
    <property type="project" value="TreeGrafter"/>
</dbReference>
<evidence type="ECO:0000259" key="2">
    <source>
        <dbReference type="Pfam" id="PF02470"/>
    </source>
</evidence>
<dbReference type="InterPro" id="IPR052336">
    <property type="entry name" value="MlaD_Phospholipid_Transporter"/>
</dbReference>
<dbReference type="OrthoDB" id="3456055at2"/>
<gene>
    <name evidence="3" type="ORF">D7D52_26630</name>
</gene>
<dbReference type="AlphaFoldDB" id="A0A386ZQN0"/>
<keyword evidence="1" id="KW-0472">Membrane</keyword>
<feature type="transmembrane region" description="Helical" evidence="1">
    <location>
        <begin position="24"/>
        <end position="46"/>
    </location>
</feature>
<dbReference type="PANTHER" id="PTHR33371:SF18">
    <property type="entry name" value="MCE-FAMILY PROTEIN MCE3C"/>
    <property type="match status" value="1"/>
</dbReference>
<dbReference type="InterPro" id="IPR003399">
    <property type="entry name" value="Mce/MlaD"/>
</dbReference>
<dbReference type="EMBL" id="CP032568">
    <property type="protein sequence ID" value="AYF79410.1"/>
    <property type="molecule type" value="Genomic_DNA"/>
</dbReference>
<evidence type="ECO:0000313" key="4">
    <source>
        <dbReference type="Proteomes" id="UP000267164"/>
    </source>
</evidence>
<accession>A0A386ZQN0</accession>
<proteinExistence type="predicted"/>
<organism evidence="3 4">
    <name type="scientific">Nocardia yunnanensis</name>
    <dbReference type="NCBI Taxonomy" id="2382165"/>
    <lineage>
        <taxon>Bacteria</taxon>
        <taxon>Bacillati</taxon>
        <taxon>Actinomycetota</taxon>
        <taxon>Actinomycetes</taxon>
        <taxon>Mycobacteriales</taxon>
        <taxon>Nocardiaceae</taxon>
        <taxon>Nocardia</taxon>
    </lineage>
</organism>
<protein>
    <submittedName>
        <fullName evidence="3">MCE family protein</fullName>
    </submittedName>
</protein>
<dbReference type="Proteomes" id="UP000267164">
    <property type="component" value="Chromosome"/>
</dbReference>
<keyword evidence="4" id="KW-1185">Reference proteome</keyword>
<dbReference type="KEGG" id="nyu:D7D52_26630"/>
<feature type="domain" description="Mce/MlaD" evidence="2">
    <location>
        <begin position="50"/>
        <end position="122"/>
    </location>
</feature>
<name>A0A386ZQN0_9NOCA</name>
<reference evidence="3 4" key="1">
    <citation type="submission" date="2018-09" db="EMBL/GenBank/DDBJ databases">
        <title>Nocardia yunnanensis sp. nov., an actinomycete isolated from a soil sample.</title>
        <authorList>
            <person name="Zhang J."/>
        </authorList>
    </citation>
    <scope>NUCLEOTIDE SEQUENCE [LARGE SCALE GENOMIC DNA]</scope>
    <source>
        <strain evidence="3 4">CFHS0054</strain>
    </source>
</reference>
<sequence length="338" mass="36050">MKSVAALLRNLNYGTDTDRRTQRLLGVAGLVGVVIVLAASALIYLLPIGKHTYTATLPDAGSVKVGDDVRIAGISVGEVKSLDLTDDAVRMRFTVQNDVFIGSDTALEIRMLTPIGGHYVMVFPSGKAALGSKEIPAERVRLPYNLVQAMQDSQRPLSGVDGNTLRRTLTDLTASLQRSPDSVATLSDALSTMVGLLNKQSQDVSRALDIADEYLGVLSDSRKVIGAMLSKIGLMETQILGRRADVTEALNVASELLARIAAVEPAWREQLEPLADRILAARPDIEQLGQRLGAVADQLAQAAERLRALITPQGVAVDQSDLAITPRPVCVPVPGKGC</sequence>
<keyword evidence="1" id="KW-0812">Transmembrane</keyword>
<dbReference type="Pfam" id="PF02470">
    <property type="entry name" value="MlaD"/>
    <property type="match status" value="1"/>
</dbReference>
<keyword evidence="1" id="KW-1133">Transmembrane helix</keyword>
<evidence type="ECO:0000313" key="3">
    <source>
        <dbReference type="EMBL" id="AYF79410.1"/>
    </source>
</evidence>